<dbReference type="FunFam" id="3.40.50.1700:FF:000001">
    <property type="entry name" value="probable beta-D-xylosidase 2"/>
    <property type="match status" value="1"/>
</dbReference>
<dbReference type="SUPFAM" id="SSF52279">
    <property type="entry name" value="Beta-D-glucan exohydrolase, C-terminal domain"/>
    <property type="match status" value="1"/>
</dbReference>
<gene>
    <name evidence="5" type="ORF">AMTR_s00045p00064060</name>
</gene>
<dbReference type="InterPro" id="IPR017853">
    <property type="entry name" value="GH"/>
</dbReference>
<dbReference type="GO" id="GO:0045493">
    <property type="term" value="P:xylan catabolic process"/>
    <property type="evidence" value="ECO:0000318"/>
    <property type="project" value="GO_Central"/>
</dbReference>
<organism evidence="5 6">
    <name type="scientific">Amborella trichopoda</name>
    <dbReference type="NCBI Taxonomy" id="13333"/>
    <lineage>
        <taxon>Eukaryota</taxon>
        <taxon>Viridiplantae</taxon>
        <taxon>Streptophyta</taxon>
        <taxon>Embryophyta</taxon>
        <taxon>Tracheophyta</taxon>
        <taxon>Spermatophyta</taxon>
        <taxon>Magnoliopsida</taxon>
        <taxon>Amborellales</taxon>
        <taxon>Amborellaceae</taxon>
        <taxon>Amborella</taxon>
    </lineage>
</organism>
<dbReference type="PANTHER" id="PTHR42721:SF11">
    <property type="entry name" value="BETA-D-XYLOSIDASE 5-RELATED"/>
    <property type="match status" value="1"/>
</dbReference>
<dbReference type="InterPro" id="IPR044993">
    <property type="entry name" value="BXL"/>
</dbReference>
<keyword evidence="6" id="KW-1185">Reference proteome</keyword>
<dbReference type="AlphaFoldDB" id="W1P2T6"/>
<evidence type="ECO:0000256" key="1">
    <source>
        <dbReference type="ARBA" id="ARBA00022729"/>
    </source>
</evidence>
<dbReference type="InterPro" id="IPR036962">
    <property type="entry name" value="Glyco_hydro_3_N_sf"/>
</dbReference>
<evidence type="ECO:0000256" key="2">
    <source>
        <dbReference type="ARBA" id="ARBA00022801"/>
    </source>
</evidence>
<dbReference type="Pfam" id="PF01915">
    <property type="entry name" value="Glyco_hydro_3_C"/>
    <property type="match status" value="1"/>
</dbReference>
<reference evidence="6" key="1">
    <citation type="journal article" date="2013" name="Science">
        <title>The Amborella genome and the evolution of flowering plants.</title>
        <authorList>
            <consortium name="Amborella Genome Project"/>
        </authorList>
    </citation>
    <scope>NUCLEOTIDE SEQUENCE [LARGE SCALE GENOMIC DNA]</scope>
</reference>
<dbReference type="Gene3D" id="3.40.50.1700">
    <property type="entry name" value="Glycoside hydrolase family 3 C-terminal domain"/>
    <property type="match status" value="1"/>
</dbReference>
<dbReference type="InterPro" id="IPR026891">
    <property type="entry name" value="Fn3-like"/>
</dbReference>
<dbReference type="InterPro" id="IPR036881">
    <property type="entry name" value="Glyco_hydro_3_C_sf"/>
</dbReference>
<sequence length="789" mass="86468">MLFLSMAARHTTFKSNVNSPSPVPLIVCDPSRYMSMGLDMNKFSFCNTSLSYSVRAKDLVERMTLAEKVYQLGNSASGVARLGLPKYEWWSEALHGVSNVGPGTHFDAKIVPGATCFPNVILTAAAFNETLWKTIGEVVSTEARAMFNLGLAGLTYWSPNINVVRDPRWGRVLETPGEDPYTVGRYATNYVRGLQDVEGTVEDYANDLASRPLKVASCCKHYAAYDIDNWQGVDRFHFDAKVTERDMVETFVRPFEMCVKDGDVSSVMCSYNSVNGIPACADPKLLGNTIRGDWKLNGYIVSDCDSLEVMYHGHHFLNDTQEDTVAQTMRAGLDLDCGSYYPNYTHSAVQQGKIGEPDVDKALVNLYVVLMRLGFFDGQPAYAKLGKDDVCSESNIELAAEAAREGIVLLKNRDNTLPLDVNKQKKIVVIGNNANATDVMRGNYAGIPCRYVTPIEGLSKYATVEYHPGCKDSHCTDTSLFEDAVCAAKTADATILVMGLDTQIEAEGHDRNDLLLPGQQTELINRVMAVAGGPKILVIMSGGAVDINFAKNNWFVGAMLWVGYPGGEGGRAIADVIYGKYNPGGRLPLTWYYNDYVMQIPMTSMSFRPLPEQGYAGRTYKFFTGQTVYPFGYGMSYSSFNYTLKSIPDAVDLSLGQNELCHRVSYTDDAPTGPPSCASVLVSDSSCEKHLEFEVAVNNLGPRDGSHVVLVYDVLPVGLEGAPIKQLVAFQRVHVLAGRSETVKFKLNVCESLYVVDSSAYKLVPAGEHTILIGDEIQGASFPLTVNFG</sequence>
<dbReference type="EMBL" id="KI394661">
    <property type="protein sequence ID" value="ERN01969.1"/>
    <property type="molecule type" value="Genomic_DNA"/>
</dbReference>
<name>W1P2T6_AMBTC</name>
<dbReference type="Gene3D" id="3.20.20.300">
    <property type="entry name" value="Glycoside hydrolase, family 3, N-terminal domain"/>
    <property type="match status" value="1"/>
</dbReference>
<accession>W1P2T6</accession>
<dbReference type="Gene3D" id="2.60.40.10">
    <property type="entry name" value="Immunoglobulins"/>
    <property type="match status" value="1"/>
</dbReference>
<dbReference type="eggNOG" id="ENOG502QR4D">
    <property type="taxonomic scope" value="Eukaryota"/>
</dbReference>
<dbReference type="OMA" id="KVYTKVC"/>
<keyword evidence="1" id="KW-0732">Signal</keyword>
<dbReference type="InterPro" id="IPR002772">
    <property type="entry name" value="Glyco_hydro_3_C"/>
</dbReference>
<keyword evidence="2" id="KW-0378">Hydrolase</keyword>
<dbReference type="Pfam" id="PF00933">
    <property type="entry name" value="Glyco_hydro_3"/>
    <property type="match status" value="1"/>
</dbReference>
<dbReference type="GO" id="GO:0031222">
    <property type="term" value="P:arabinan catabolic process"/>
    <property type="evidence" value="ECO:0000318"/>
    <property type="project" value="GO_Central"/>
</dbReference>
<proteinExistence type="predicted"/>
<evidence type="ECO:0000313" key="6">
    <source>
        <dbReference type="Proteomes" id="UP000017836"/>
    </source>
</evidence>
<dbReference type="FunFam" id="3.20.20.300:FF:000010">
    <property type="entry name" value="Putative beta-D-xylosidase 5"/>
    <property type="match status" value="1"/>
</dbReference>
<dbReference type="Gramene" id="ERN01969">
    <property type="protein sequence ID" value="ERN01969"/>
    <property type="gene ID" value="AMTR_s00045p00064060"/>
</dbReference>
<dbReference type="SUPFAM" id="SSF51445">
    <property type="entry name" value="(Trans)glycosidases"/>
    <property type="match status" value="1"/>
</dbReference>
<protein>
    <recommendedName>
        <fullName evidence="4">Fibronectin type III-like domain-containing protein</fullName>
    </recommendedName>
</protein>
<dbReference type="Pfam" id="PF14310">
    <property type="entry name" value="Fn3-like"/>
    <property type="match status" value="1"/>
</dbReference>
<dbReference type="HOGENOM" id="CLU_004542_5_3_1"/>
<dbReference type="Proteomes" id="UP000017836">
    <property type="component" value="Unassembled WGS sequence"/>
</dbReference>
<dbReference type="InterPro" id="IPR013783">
    <property type="entry name" value="Ig-like_fold"/>
</dbReference>
<evidence type="ECO:0000313" key="5">
    <source>
        <dbReference type="EMBL" id="ERN01969.1"/>
    </source>
</evidence>
<evidence type="ECO:0000256" key="3">
    <source>
        <dbReference type="ARBA" id="ARBA00023295"/>
    </source>
</evidence>
<dbReference type="SMART" id="SM01217">
    <property type="entry name" value="Fn3_like"/>
    <property type="match status" value="1"/>
</dbReference>
<dbReference type="GO" id="GO:0046556">
    <property type="term" value="F:alpha-L-arabinofuranosidase activity"/>
    <property type="evidence" value="ECO:0000318"/>
    <property type="project" value="GO_Central"/>
</dbReference>
<dbReference type="PANTHER" id="PTHR42721">
    <property type="entry name" value="SUGAR HYDROLASE-RELATED"/>
    <property type="match status" value="1"/>
</dbReference>
<keyword evidence="3" id="KW-0326">Glycosidase</keyword>
<evidence type="ECO:0000259" key="4">
    <source>
        <dbReference type="SMART" id="SM01217"/>
    </source>
</evidence>
<dbReference type="InterPro" id="IPR001764">
    <property type="entry name" value="Glyco_hydro_3_N"/>
</dbReference>
<dbReference type="GO" id="GO:0009044">
    <property type="term" value="F:xylan 1,4-beta-xylosidase activity"/>
    <property type="evidence" value="ECO:0000318"/>
    <property type="project" value="GO_Central"/>
</dbReference>
<feature type="domain" description="Fibronectin type III-like" evidence="4">
    <location>
        <begin position="707"/>
        <end position="777"/>
    </location>
</feature>